<dbReference type="InterPro" id="IPR004446">
    <property type="entry name" value="Heptose_bisP_phosphatase"/>
</dbReference>
<evidence type="ECO:0000313" key="1">
    <source>
        <dbReference type="EMBL" id="CAB4181867.1"/>
    </source>
</evidence>
<dbReference type="InterPro" id="IPR036412">
    <property type="entry name" value="HAD-like_sf"/>
</dbReference>
<name>A0A6J5QHI5_9CAUD</name>
<dbReference type="NCBIfam" id="TIGR01662">
    <property type="entry name" value="HAD-SF-IIIA"/>
    <property type="match status" value="1"/>
</dbReference>
<dbReference type="GO" id="GO:0005975">
    <property type="term" value="P:carbohydrate metabolic process"/>
    <property type="evidence" value="ECO:0007669"/>
    <property type="project" value="InterPro"/>
</dbReference>
<protein>
    <submittedName>
        <fullName evidence="1">HisB Histidinol phosphatase and related phosphatases</fullName>
    </submittedName>
</protein>
<dbReference type="EMBL" id="LR797022">
    <property type="protein sequence ID" value="CAB4181867.1"/>
    <property type="molecule type" value="Genomic_DNA"/>
</dbReference>
<dbReference type="Gene3D" id="3.40.50.1000">
    <property type="entry name" value="HAD superfamily/HAD-like"/>
    <property type="match status" value="1"/>
</dbReference>
<dbReference type="InterPro" id="IPR006549">
    <property type="entry name" value="HAD-SF_hydro_IIIA"/>
</dbReference>
<dbReference type="PANTHER" id="PTHR42891">
    <property type="entry name" value="D-GLYCERO-BETA-D-MANNO-HEPTOSE-1,7-BISPHOSPHATE 7-PHOSPHATASE"/>
    <property type="match status" value="1"/>
</dbReference>
<organism evidence="1">
    <name type="scientific">uncultured Caudovirales phage</name>
    <dbReference type="NCBI Taxonomy" id="2100421"/>
    <lineage>
        <taxon>Viruses</taxon>
        <taxon>Duplodnaviria</taxon>
        <taxon>Heunggongvirae</taxon>
        <taxon>Uroviricota</taxon>
        <taxon>Caudoviricetes</taxon>
        <taxon>Peduoviridae</taxon>
        <taxon>Maltschvirus</taxon>
        <taxon>Maltschvirus maltsch</taxon>
    </lineage>
</organism>
<dbReference type="InterPro" id="IPR023214">
    <property type="entry name" value="HAD_sf"/>
</dbReference>
<dbReference type="SUPFAM" id="SSF56784">
    <property type="entry name" value="HAD-like"/>
    <property type="match status" value="1"/>
</dbReference>
<accession>A0A6J5QHI5</accession>
<proteinExistence type="predicted"/>
<dbReference type="GO" id="GO:0016791">
    <property type="term" value="F:phosphatase activity"/>
    <property type="evidence" value="ECO:0007669"/>
    <property type="project" value="InterPro"/>
</dbReference>
<dbReference type="PANTHER" id="PTHR42891:SF1">
    <property type="entry name" value="D-GLYCERO-BETA-D-MANNO-HEPTOSE-1,7-BISPHOSPHATE 7-PHOSPHATASE"/>
    <property type="match status" value="1"/>
</dbReference>
<sequence>MVKAIFFDRDGVINKMIDRDGMRGPPWTLEEFEYLPDVKKSIDIAKELGYNTFIVTNQPDVLDFKMKFDELSKIMIKIRKDLKIDDYICACRRGSNLYKPSPGMINELVGYYGIEPRRSYMIGDTWKDIECGRAAGVKTIYIGGEPLDKEPDYYAANILHACEIIKELENEAVR</sequence>
<dbReference type="Pfam" id="PF13242">
    <property type="entry name" value="Hydrolase_like"/>
    <property type="match status" value="1"/>
</dbReference>
<gene>
    <name evidence="1" type="ORF">UFOVP1071_72</name>
</gene>
<dbReference type="PIRSF" id="PIRSF004682">
    <property type="entry name" value="GmhB"/>
    <property type="match status" value="1"/>
</dbReference>
<reference evidence="1" key="1">
    <citation type="submission" date="2020-05" db="EMBL/GenBank/DDBJ databases">
        <authorList>
            <person name="Chiriac C."/>
            <person name="Salcher M."/>
            <person name="Ghai R."/>
            <person name="Kavagutti S V."/>
        </authorList>
    </citation>
    <scope>NUCLEOTIDE SEQUENCE</scope>
</reference>